<evidence type="ECO:0000313" key="3">
    <source>
        <dbReference type="Proteomes" id="UP000011761"/>
    </source>
</evidence>
<dbReference type="Proteomes" id="UP000011761">
    <property type="component" value="Unassembled WGS sequence"/>
</dbReference>
<dbReference type="RefSeq" id="XP_007681413.1">
    <property type="nucleotide sequence ID" value="XM_007683223.1"/>
</dbReference>
<dbReference type="KEGG" id="bcom:BAUCODRAFT_39541"/>
<dbReference type="AlphaFoldDB" id="M2M460"/>
<dbReference type="EMBL" id="KB445564">
    <property type="protein sequence ID" value="EMC91376.1"/>
    <property type="molecule type" value="Genomic_DNA"/>
</dbReference>
<keyword evidence="3" id="KW-1185">Reference proteome</keyword>
<dbReference type="GeneID" id="19113816"/>
<dbReference type="HOGENOM" id="CLU_1369121_0_0_1"/>
<accession>M2M460</accession>
<evidence type="ECO:0000256" key="1">
    <source>
        <dbReference type="SAM" id="MobiDB-lite"/>
    </source>
</evidence>
<gene>
    <name evidence="2" type="ORF">BAUCODRAFT_39541</name>
</gene>
<evidence type="ECO:0008006" key="4">
    <source>
        <dbReference type="Google" id="ProtNLM"/>
    </source>
</evidence>
<feature type="non-terminal residue" evidence="2">
    <location>
        <position position="1"/>
    </location>
</feature>
<sequence>MSTTKAQVVPPFEGNWDSRSSSHHEVPHYCSLRRSSRDNVCSQRIAGRHPPDLPGVCGYLVGRELRFLRGYCKDQQRDVESRPTDNVSSYPNPFPFLYPYSAQWLLGLNASRSGINTMTVTGSMQRPLAAGAYASDRVSLGIIKVRDERYDVCTDKAISGAACPYTEGQSLNVSVPVDTRRLPSVSRFCKTVKQHDPFPL</sequence>
<feature type="non-terminal residue" evidence="2">
    <location>
        <position position="200"/>
    </location>
</feature>
<evidence type="ECO:0000313" key="2">
    <source>
        <dbReference type="EMBL" id="EMC91376.1"/>
    </source>
</evidence>
<proteinExistence type="predicted"/>
<reference evidence="2 3" key="1">
    <citation type="journal article" date="2012" name="PLoS Pathog.">
        <title>Diverse lifestyles and strategies of plant pathogenesis encoded in the genomes of eighteen Dothideomycetes fungi.</title>
        <authorList>
            <person name="Ohm R.A."/>
            <person name="Feau N."/>
            <person name="Henrissat B."/>
            <person name="Schoch C.L."/>
            <person name="Horwitz B.A."/>
            <person name="Barry K.W."/>
            <person name="Condon B.J."/>
            <person name="Copeland A.C."/>
            <person name="Dhillon B."/>
            <person name="Glaser F."/>
            <person name="Hesse C.N."/>
            <person name="Kosti I."/>
            <person name="LaButti K."/>
            <person name="Lindquist E.A."/>
            <person name="Lucas S."/>
            <person name="Salamov A.A."/>
            <person name="Bradshaw R.E."/>
            <person name="Ciuffetti L."/>
            <person name="Hamelin R.C."/>
            <person name="Kema G.H.J."/>
            <person name="Lawrence C."/>
            <person name="Scott J.A."/>
            <person name="Spatafora J.W."/>
            <person name="Turgeon B.G."/>
            <person name="de Wit P.J.G.M."/>
            <person name="Zhong S."/>
            <person name="Goodwin S.B."/>
            <person name="Grigoriev I.V."/>
        </authorList>
    </citation>
    <scope>NUCLEOTIDE SEQUENCE [LARGE SCALE GENOMIC DNA]</scope>
    <source>
        <strain evidence="2 3">UAMH 10762</strain>
    </source>
</reference>
<protein>
    <recommendedName>
        <fullName evidence="4">Phosphatidylglycerol/phosphatidylinositol transfer protein</fullName>
    </recommendedName>
</protein>
<feature type="region of interest" description="Disordered" evidence="1">
    <location>
        <begin position="1"/>
        <end position="21"/>
    </location>
</feature>
<name>M2M460_BAUPA</name>
<organism evidence="2 3">
    <name type="scientific">Baudoinia panamericana (strain UAMH 10762)</name>
    <name type="common">Angels' share fungus</name>
    <name type="synonym">Baudoinia compniacensis (strain UAMH 10762)</name>
    <dbReference type="NCBI Taxonomy" id="717646"/>
    <lineage>
        <taxon>Eukaryota</taxon>
        <taxon>Fungi</taxon>
        <taxon>Dikarya</taxon>
        <taxon>Ascomycota</taxon>
        <taxon>Pezizomycotina</taxon>
        <taxon>Dothideomycetes</taxon>
        <taxon>Dothideomycetidae</taxon>
        <taxon>Mycosphaerellales</taxon>
        <taxon>Teratosphaeriaceae</taxon>
        <taxon>Baudoinia</taxon>
    </lineage>
</organism>